<dbReference type="Proteomes" id="UP000204584">
    <property type="component" value="Segment"/>
</dbReference>
<dbReference type="EMBL" id="KC977571">
    <property type="protein sequence ID" value="AGO83885.1"/>
    <property type="molecule type" value="Genomic_DNA"/>
</dbReference>
<organism evidence="2 3">
    <name type="scientific">Pandoravirus salinus</name>
    <dbReference type="NCBI Taxonomy" id="1349410"/>
    <lineage>
        <taxon>Viruses</taxon>
        <taxon>Pandoravirus</taxon>
    </lineage>
</organism>
<protein>
    <submittedName>
        <fullName evidence="2">Uncharacterized protein</fullName>
    </submittedName>
</protein>
<dbReference type="GeneID" id="16605672"/>
<reference evidence="2 3" key="1">
    <citation type="journal article" date="2013" name="Science">
        <title>Pandoraviruses: amoeba viruses with genomes up to 2.5 Mb reaching that of parasitic eukaryotes.</title>
        <authorList>
            <person name="Philippe N."/>
            <person name="Legendre M."/>
            <person name="Doutre G."/>
            <person name="Coute Y."/>
            <person name="Poirot O."/>
            <person name="Lescot M."/>
            <person name="Arslan D."/>
            <person name="Seltzer V."/>
            <person name="Bertaux L."/>
            <person name="Bruley C."/>
            <person name="Garin J."/>
            <person name="Claverie J.M."/>
            <person name="Abergel C."/>
        </authorList>
    </citation>
    <scope>NUCLEOTIDE SEQUENCE [LARGE SCALE GENOMIC DNA]</scope>
</reference>
<feature type="compositionally biased region" description="Low complexity" evidence="1">
    <location>
        <begin position="101"/>
        <end position="112"/>
    </location>
</feature>
<keyword evidence="3" id="KW-1185">Reference proteome</keyword>
<feature type="region of interest" description="Disordered" evidence="1">
    <location>
        <begin position="82"/>
        <end position="112"/>
    </location>
</feature>
<dbReference type="RefSeq" id="YP_008436951.1">
    <property type="nucleotide sequence ID" value="NC_022098.1"/>
</dbReference>
<evidence type="ECO:0000313" key="2">
    <source>
        <dbReference type="EMBL" id="AGO83885.1"/>
    </source>
</evidence>
<feature type="region of interest" description="Disordered" evidence="1">
    <location>
        <begin position="408"/>
        <end position="436"/>
    </location>
</feature>
<dbReference type="KEGG" id="vg:16605672"/>
<evidence type="ECO:0000256" key="1">
    <source>
        <dbReference type="SAM" id="MobiDB-lite"/>
    </source>
</evidence>
<sequence>MSEGRPEAVPDDAPTDAVEARTPTDATGAVVVIADARYCRATGCVMVPLTIDGTVVRANWVMSSPNNIIGPAASKRIRGVHVSSADGSTAPTAQASSGACDGDTPADASPDDATVGVGRANVRRAWPTVCHAVGAPYRPHTLGAGGVIVRPRQGQLDAGIEFLCADRVRLSTLSGAQLAHRAAQAHTSIVSVARPTPDNGAHSLLARLVGDGAAARPSVLWDMRAVPRGITVAVGLSAPVSDPNAALVRLYTPDHPEVLAAGDERIVGLARTGALARLLGIEVAVSPESPTLRLALDGPEWAVIDVGVRACYFDQEIRATVVDALARAGPAPWRACPLWARGTVLASEAAGVLGVPAAEAPVLALVLAGYDPMRPVRLRLTREAYVHTSPPHQVRFRWSDPRDRVDGVADGGNVNGHRKGVDGAADGDHDRAGNEDNGVALDVQYTQVDLAAWMSRGPGGACLIGNCAFDGRAVLVDYEANAMAVFAADAHANDNNNNNN</sequence>
<feature type="compositionally biased region" description="Polar residues" evidence="1">
    <location>
        <begin position="85"/>
        <end position="97"/>
    </location>
</feature>
<proteinExistence type="predicted"/>
<name>S4W184_9VIRU</name>
<feature type="region of interest" description="Disordered" evidence="1">
    <location>
        <begin position="1"/>
        <end position="22"/>
    </location>
</feature>
<accession>S4W184</accession>
<evidence type="ECO:0000313" key="3">
    <source>
        <dbReference type="Proteomes" id="UP000204584"/>
    </source>
</evidence>
<gene>
    <name evidence="2" type="ORF">psal_cds_292</name>
</gene>